<name>A0A835HJA8_9MAGN</name>
<dbReference type="EMBL" id="JADFTS010000006">
    <property type="protein sequence ID" value="KAF9600315.1"/>
    <property type="molecule type" value="Genomic_DNA"/>
</dbReference>
<keyword evidence="2" id="KW-1185">Reference proteome</keyword>
<dbReference type="InterPro" id="IPR040321">
    <property type="entry name" value="SCD2-like"/>
</dbReference>
<dbReference type="GO" id="GO:0000911">
    <property type="term" value="P:cytokinesis by cell plate formation"/>
    <property type="evidence" value="ECO:0007669"/>
    <property type="project" value="InterPro"/>
</dbReference>
<sequence>MHRKFHRTAGGYMVSPKKGYSGSLERVATKRVRSFENLLDGYNSSPTFDVHRDECLKELEVPLLMENDKNVEKAEVYTKELEDVSCFETATQTQAVRNVEVTSLRLEAVAARDEATTSLEQLHESECEIKALRTVSQRMILTKEEMLLLRSPPEAYKKWSRQEYWERFVQSRISDEFQILMAEFTCPPWLSFNAMKLLSRILDPSPITVTRIMEVETGSPYDLFGAE</sequence>
<organism evidence="1 2">
    <name type="scientific">Coptis chinensis</name>
    <dbReference type="NCBI Taxonomy" id="261450"/>
    <lineage>
        <taxon>Eukaryota</taxon>
        <taxon>Viridiplantae</taxon>
        <taxon>Streptophyta</taxon>
        <taxon>Embryophyta</taxon>
        <taxon>Tracheophyta</taxon>
        <taxon>Spermatophyta</taxon>
        <taxon>Magnoliopsida</taxon>
        <taxon>Ranunculales</taxon>
        <taxon>Ranunculaceae</taxon>
        <taxon>Coptidoideae</taxon>
        <taxon>Coptis</taxon>
    </lineage>
</organism>
<dbReference type="PANTHER" id="PTHR31762:SF10">
    <property type="entry name" value="FAS-BINDING FACTOR-LIKE PROTEIN"/>
    <property type="match status" value="1"/>
</dbReference>
<protein>
    <submittedName>
        <fullName evidence="1">Uncharacterized protein</fullName>
    </submittedName>
</protein>
<dbReference type="Proteomes" id="UP000631114">
    <property type="component" value="Unassembled WGS sequence"/>
</dbReference>
<proteinExistence type="predicted"/>
<gene>
    <name evidence="1" type="ORF">IFM89_006628</name>
</gene>
<dbReference type="OrthoDB" id="602706at2759"/>
<dbReference type="PANTHER" id="PTHR31762">
    <property type="entry name" value="FAS-BINDING FACTOR-LIKE PROTEIN"/>
    <property type="match status" value="1"/>
</dbReference>
<dbReference type="AlphaFoldDB" id="A0A835HJA8"/>
<reference evidence="1 2" key="1">
    <citation type="submission" date="2020-10" db="EMBL/GenBank/DDBJ databases">
        <title>The Coptis chinensis genome and diversification of protoberbering-type alkaloids.</title>
        <authorList>
            <person name="Wang B."/>
            <person name="Shu S."/>
            <person name="Song C."/>
            <person name="Liu Y."/>
        </authorList>
    </citation>
    <scope>NUCLEOTIDE SEQUENCE [LARGE SCALE GENOMIC DNA]</scope>
    <source>
        <strain evidence="1">HL-2020</strain>
        <tissue evidence="1">Leaf</tissue>
    </source>
</reference>
<comment type="caution">
    <text evidence="1">The sequence shown here is derived from an EMBL/GenBank/DDBJ whole genome shotgun (WGS) entry which is preliminary data.</text>
</comment>
<evidence type="ECO:0000313" key="2">
    <source>
        <dbReference type="Proteomes" id="UP000631114"/>
    </source>
</evidence>
<evidence type="ECO:0000313" key="1">
    <source>
        <dbReference type="EMBL" id="KAF9600315.1"/>
    </source>
</evidence>
<accession>A0A835HJA8</accession>